<accession>A0ACB8F1W2</accession>
<keyword evidence="2" id="KW-1185">Reference proteome</keyword>
<sequence length="108" mass="12481">MKFPPPPPKKNLASFPFYGSTSKKFPNDSKHFPKLFKDMDTRKIINYAQEAHYPNLWNSYYFSLSTRCTLPRCKSTHRPNYDTSARDDNIEQVGNCGLAAVRCGGRWD</sequence>
<organism evidence="1 2">
    <name type="scientific">Sphaerodactylus townsendi</name>
    <dbReference type="NCBI Taxonomy" id="933632"/>
    <lineage>
        <taxon>Eukaryota</taxon>
        <taxon>Metazoa</taxon>
        <taxon>Chordata</taxon>
        <taxon>Craniata</taxon>
        <taxon>Vertebrata</taxon>
        <taxon>Euteleostomi</taxon>
        <taxon>Lepidosauria</taxon>
        <taxon>Squamata</taxon>
        <taxon>Bifurcata</taxon>
        <taxon>Gekkota</taxon>
        <taxon>Sphaerodactylidae</taxon>
        <taxon>Sphaerodactylus</taxon>
    </lineage>
</organism>
<name>A0ACB8F1W2_9SAUR</name>
<comment type="caution">
    <text evidence="1">The sequence shown here is derived from an EMBL/GenBank/DDBJ whole genome shotgun (WGS) entry which is preliminary data.</text>
</comment>
<gene>
    <name evidence="1" type="ORF">K3G42_007725</name>
</gene>
<evidence type="ECO:0000313" key="2">
    <source>
        <dbReference type="Proteomes" id="UP000827872"/>
    </source>
</evidence>
<reference evidence="1" key="1">
    <citation type="submission" date="2021-08" db="EMBL/GenBank/DDBJ databases">
        <title>The first chromosome-level gecko genome reveals the dynamic sex chromosomes of Neotropical dwarf geckos (Sphaerodactylidae: Sphaerodactylus).</title>
        <authorList>
            <person name="Pinto B.J."/>
            <person name="Keating S.E."/>
            <person name="Gamble T."/>
        </authorList>
    </citation>
    <scope>NUCLEOTIDE SEQUENCE</scope>
    <source>
        <strain evidence="1">TG3544</strain>
    </source>
</reference>
<evidence type="ECO:0000313" key="1">
    <source>
        <dbReference type="EMBL" id="KAH7999273.1"/>
    </source>
</evidence>
<dbReference type="Proteomes" id="UP000827872">
    <property type="component" value="Linkage Group LG05"/>
</dbReference>
<dbReference type="EMBL" id="CM037618">
    <property type="protein sequence ID" value="KAH7999273.1"/>
    <property type="molecule type" value="Genomic_DNA"/>
</dbReference>
<proteinExistence type="predicted"/>
<protein>
    <submittedName>
        <fullName evidence="1">Uncharacterized protein</fullName>
    </submittedName>
</protein>